<organism evidence="1 2">
    <name type="scientific">Pichia sorbitophila (strain ATCC MYA-4447 / BCRC 22081 / CBS 7064 / NBRC 10061 / NRRL Y-12695)</name>
    <name type="common">Hybrid yeast</name>
    <dbReference type="NCBI Taxonomy" id="559304"/>
    <lineage>
        <taxon>Eukaryota</taxon>
        <taxon>Fungi</taxon>
        <taxon>Dikarya</taxon>
        <taxon>Ascomycota</taxon>
        <taxon>Saccharomycotina</taxon>
        <taxon>Pichiomycetes</taxon>
        <taxon>Debaryomycetaceae</taxon>
        <taxon>Millerozyma</taxon>
    </lineage>
</organism>
<dbReference type="AlphaFoldDB" id="G8YUJ7"/>
<evidence type="ECO:0000313" key="1">
    <source>
        <dbReference type="EMBL" id="CCE72530.1"/>
    </source>
</evidence>
<proteinExistence type="predicted"/>
<keyword evidence="2" id="KW-1185">Reference proteome</keyword>
<evidence type="ECO:0000313" key="2">
    <source>
        <dbReference type="Proteomes" id="UP000005222"/>
    </source>
</evidence>
<name>G8YUJ7_PICSO</name>
<dbReference type="InParanoid" id="G8YUJ7"/>
<dbReference type="Proteomes" id="UP000005222">
    <property type="component" value="Chromosome A"/>
</dbReference>
<dbReference type="HOGENOM" id="CLU_2606828_0_0_1"/>
<sequence length="79" mass="8698">MSSFGRHLIVLHTEPVRSKSRRSLWLDISSPKIAEHPESRHGTIRAMVSLQWRGPAAPSLALGSARCRCSGSCHGSWCC</sequence>
<protein>
    <submittedName>
        <fullName evidence="1">Piso0_000112 protein</fullName>
    </submittedName>
</protein>
<reference evidence="1 2" key="1">
    <citation type="journal article" date="2012" name="G3 (Bethesda)">
        <title>Pichia sorbitophila, an interspecies yeast hybrid reveals early steps of genome resolution following polyploidization.</title>
        <authorList>
            <person name="Leh Louis V."/>
            <person name="Despons L."/>
            <person name="Friedrich A."/>
            <person name="Martin T."/>
            <person name="Durrens P."/>
            <person name="Casaregola S."/>
            <person name="Neuveglise C."/>
            <person name="Fairhead C."/>
            <person name="Marck C."/>
            <person name="Cruz J.A."/>
            <person name="Straub M.L."/>
            <person name="Kugler V."/>
            <person name="Sacerdot C."/>
            <person name="Uzunov Z."/>
            <person name="Thierry A."/>
            <person name="Weiss S."/>
            <person name="Bleykasten C."/>
            <person name="De Montigny J."/>
            <person name="Jacques N."/>
            <person name="Jung P."/>
            <person name="Lemaire M."/>
            <person name="Mallet S."/>
            <person name="Morel G."/>
            <person name="Richard G.F."/>
            <person name="Sarkar A."/>
            <person name="Savel G."/>
            <person name="Schacherer J."/>
            <person name="Seret M.L."/>
            <person name="Talla E."/>
            <person name="Samson G."/>
            <person name="Jubin C."/>
            <person name="Poulain J."/>
            <person name="Vacherie B."/>
            <person name="Barbe V."/>
            <person name="Pelletier E."/>
            <person name="Sherman D.J."/>
            <person name="Westhof E."/>
            <person name="Weissenbach J."/>
            <person name="Baret P.V."/>
            <person name="Wincker P."/>
            <person name="Gaillardin C."/>
            <person name="Dujon B."/>
            <person name="Souciet J.L."/>
        </authorList>
    </citation>
    <scope>NUCLEOTIDE SEQUENCE [LARGE SCALE GENOMIC DNA]</scope>
    <source>
        <strain evidence="2">ATCC MYA-4447 / BCRC 22081 / CBS 7064 / NBRC 10061 / NRRL Y-12695</strain>
    </source>
</reference>
<dbReference type="EMBL" id="FO082059">
    <property type="protein sequence ID" value="CCE72530.1"/>
    <property type="molecule type" value="Genomic_DNA"/>
</dbReference>
<accession>G8YUJ7</accession>
<gene>
    <name evidence="1" type="primary">Piso0_000112</name>
    <name evidence="1" type="ORF">GNLVRS01_PISO0A02266g</name>
</gene>